<organism evidence="5 6">
    <name type="scientific">Dulcicalothrix desertica PCC 7102</name>
    <dbReference type="NCBI Taxonomy" id="232991"/>
    <lineage>
        <taxon>Bacteria</taxon>
        <taxon>Bacillati</taxon>
        <taxon>Cyanobacteriota</taxon>
        <taxon>Cyanophyceae</taxon>
        <taxon>Nostocales</taxon>
        <taxon>Calotrichaceae</taxon>
        <taxon>Dulcicalothrix</taxon>
    </lineage>
</organism>
<name>A0A433VCS3_9CYAN</name>
<dbReference type="GO" id="GO:0016491">
    <property type="term" value="F:oxidoreductase activity"/>
    <property type="evidence" value="ECO:0007669"/>
    <property type="project" value="UniProtKB-KW"/>
</dbReference>
<dbReference type="OrthoDB" id="9806565at2"/>
<evidence type="ECO:0000256" key="2">
    <source>
        <dbReference type="ARBA" id="ARBA00038396"/>
    </source>
</evidence>
<dbReference type="RefSeq" id="WP_127083179.1">
    <property type="nucleotide sequence ID" value="NZ_RSCL01000012.1"/>
</dbReference>
<accession>A0A433VCS3</accession>
<keyword evidence="6" id="KW-1185">Reference proteome</keyword>
<keyword evidence="3" id="KW-1133">Transmembrane helix</keyword>
<dbReference type="GO" id="GO:0071949">
    <property type="term" value="F:FAD binding"/>
    <property type="evidence" value="ECO:0007669"/>
    <property type="project" value="InterPro"/>
</dbReference>
<proteinExistence type="inferred from homology"/>
<keyword evidence="1" id="KW-0560">Oxidoreductase</keyword>
<reference evidence="5" key="2">
    <citation type="journal article" date="2019" name="Genome Biol. Evol.">
        <title>Day and night: Metabolic profiles and evolutionary relationships of six axenic non-marine cyanobacteria.</title>
        <authorList>
            <person name="Will S.E."/>
            <person name="Henke P."/>
            <person name="Boedeker C."/>
            <person name="Huang S."/>
            <person name="Brinkmann H."/>
            <person name="Rohde M."/>
            <person name="Jarek M."/>
            <person name="Friedl T."/>
            <person name="Seufert S."/>
            <person name="Schumacher M."/>
            <person name="Overmann J."/>
            <person name="Neumann-Schaal M."/>
            <person name="Petersen J."/>
        </authorList>
    </citation>
    <scope>NUCLEOTIDE SEQUENCE [LARGE SCALE GENOMIC DNA]</scope>
    <source>
        <strain evidence="5">PCC 7102</strain>
    </source>
</reference>
<feature type="transmembrane region" description="Helical" evidence="3">
    <location>
        <begin position="21"/>
        <end position="39"/>
    </location>
</feature>
<dbReference type="InterPro" id="IPR002938">
    <property type="entry name" value="FAD-bd"/>
</dbReference>
<feature type="domain" description="FAD-binding" evidence="4">
    <location>
        <begin position="22"/>
        <end position="250"/>
    </location>
</feature>
<dbReference type="Proteomes" id="UP000271624">
    <property type="component" value="Unassembled WGS sequence"/>
</dbReference>
<reference evidence="5" key="1">
    <citation type="submission" date="2018-12" db="EMBL/GenBank/DDBJ databases">
        <authorList>
            <person name="Will S."/>
            <person name="Neumann-Schaal M."/>
            <person name="Henke P."/>
        </authorList>
    </citation>
    <scope>NUCLEOTIDE SEQUENCE</scope>
    <source>
        <strain evidence="5">PCC 7102</strain>
    </source>
</reference>
<comment type="similarity">
    <text evidence="2">Belongs to the flavin-dependent halogenase family. Bacterial tryptophan halogenase subfamily.</text>
</comment>
<dbReference type="InterPro" id="IPR036188">
    <property type="entry name" value="FAD/NAD-bd_sf"/>
</dbReference>
<dbReference type="EMBL" id="RSCL01000012">
    <property type="protein sequence ID" value="RUT03906.1"/>
    <property type="molecule type" value="Genomic_DNA"/>
</dbReference>
<dbReference type="SUPFAM" id="SSF51905">
    <property type="entry name" value="FAD/NAD(P)-binding domain"/>
    <property type="match status" value="1"/>
</dbReference>
<evidence type="ECO:0000313" key="5">
    <source>
        <dbReference type="EMBL" id="RUT03906.1"/>
    </source>
</evidence>
<dbReference type="InterPro" id="IPR050816">
    <property type="entry name" value="Flavin-dep_Halogenase_NPB"/>
</dbReference>
<evidence type="ECO:0000256" key="1">
    <source>
        <dbReference type="ARBA" id="ARBA00023002"/>
    </source>
</evidence>
<dbReference type="PANTHER" id="PTHR43747">
    <property type="entry name" value="FAD-BINDING PROTEIN"/>
    <property type="match status" value="1"/>
</dbReference>
<comment type="caution">
    <text evidence="5">The sequence shown here is derived from an EMBL/GenBank/DDBJ whole genome shotgun (WGS) entry which is preliminary data.</text>
</comment>
<keyword evidence="3" id="KW-0472">Membrane</keyword>
<dbReference type="AlphaFoldDB" id="A0A433VCS3"/>
<evidence type="ECO:0000256" key="3">
    <source>
        <dbReference type="SAM" id="Phobius"/>
    </source>
</evidence>
<dbReference type="PANTHER" id="PTHR43747:SF5">
    <property type="entry name" value="FAD-BINDING DOMAIN-CONTAINING PROTEIN"/>
    <property type="match status" value="1"/>
</dbReference>
<protein>
    <submittedName>
        <fullName evidence="5">Halogenase</fullName>
    </submittedName>
</protein>
<sequence length="603" mass="67990">MMNTEMFAHNVQTQQNNTEKNYDVVVIGAGPIGIFYAAMLKKMRPQTTIALLERKAKPGHKVGESTLSTTVRAFRAMGLSMPVLRRLFGKKAGLRFFHTHPDTDQLEKEIDVVDIEETFQVERRVLEMVLQETVRRRGIDILTNTTFIPKASTITAAGNQLVCETATGEHITLHSHLVVDASGPASMLPKHFGVYRKNMEMYDTFNCNAYYAYFKLKKDVALRFWEYPTTRHITFPGGWMWFITLVSWQKTPDANLAQIVKRLLDESDAPDPTYPTRKELEAEYGGQSEQMISVGLTIRADQDDSHGSIGDRFAHYVKKHPAIEWLMSHYELVEEPYPEQKFPWFSVTNMAHDAEQFAGDGWCAIGDAALFSNPIISPGMTFGTGTSYMAACDSAAGLDRKDLSRATFAKYETYARTLIDALLDDTDTLYRSFAHVDSYERVLANKFFSGIEDILERTEYSATDPYVWNFLHPDNMQRIKAVKVIFQEGEKADKSPTLIAQEVSALITPYIAEVTSRPEIVALRLGRFFNFYDDLGHYAEKASKERGNVKFMRCSSCNLFTDDALSSCPVCGEPINHQNQEPSSNPPKQGAIAAIFPLITSPT</sequence>
<gene>
    <name evidence="5" type="ORF">DSM106972_048200</name>
</gene>
<evidence type="ECO:0000259" key="4">
    <source>
        <dbReference type="Pfam" id="PF01494"/>
    </source>
</evidence>
<dbReference type="Pfam" id="PF01494">
    <property type="entry name" value="FAD_binding_3"/>
    <property type="match status" value="1"/>
</dbReference>
<keyword evidence="3" id="KW-0812">Transmembrane</keyword>
<evidence type="ECO:0000313" key="6">
    <source>
        <dbReference type="Proteomes" id="UP000271624"/>
    </source>
</evidence>
<dbReference type="Gene3D" id="3.50.50.60">
    <property type="entry name" value="FAD/NAD(P)-binding domain"/>
    <property type="match status" value="1"/>
</dbReference>